<sequence>MRIFLGLLMLMGIVQNPRLRMYFSRKHLLETPFFPSVMSKERFSLLIKFLQFLDNTNEKCTYPVRKSVNPYYCGFHGNSIFLSKLPVAQGTNQAVKLQMTSFLNKSCSKSVWETIRRGQMC</sequence>
<protein>
    <recommendedName>
        <fullName evidence="2">PiggyBac transposable element-derived protein domain-containing protein</fullName>
    </recommendedName>
</protein>
<evidence type="ECO:0000313" key="4">
    <source>
        <dbReference type="Proteomes" id="UP000792457"/>
    </source>
</evidence>
<keyword evidence="1" id="KW-0732">Signal</keyword>
<evidence type="ECO:0000256" key="1">
    <source>
        <dbReference type="SAM" id="SignalP"/>
    </source>
</evidence>
<name>A0A8K0PEG7_LADFU</name>
<dbReference type="EMBL" id="KZ312441">
    <property type="protein sequence ID" value="KAG8240259.1"/>
    <property type="molecule type" value="Genomic_DNA"/>
</dbReference>
<organism evidence="3 4">
    <name type="scientific">Ladona fulva</name>
    <name type="common">Scarce chaser dragonfly</name>
    <name type="synonym">Libellula fulva</name>
    <dbReference type="NCBI Taxonomy" id="123851"/>
    <lineage>
        <taxon>Eukaryota</taxon>
        <taxon>Metazoa</taxon>
        <taxon>Ecdysozoa</taxon>
        <taxon>Arthropoda</taxon>
        <taxon>Hexapoda</taxon>
        <taxon>Insecta</taxon>
        <taxon>Pterygota</taxon>
        <taxon>Palaeoptera</taxon>
        <taxon>Odonata</taxon>
        <taxon>Epiprocta</taxon>
        <taxon>Anisoptera</taxon>
        <taxon>Libelluloidea</taxon>
        <taxon>Libellulidae</taxon>
        <taxon>Ladona</taxon>
    </lineage>
</organism>
<reference evidence="3" key="1">
    <citation type="submission" date="2013-04" db="EMBL/GenBank/DDBJ databases">
        <authorList>
            <person name="Qu J."/>
            <person name="Murali S.C."/>
            <person name="Bandaranaike D."/>
            <person name="Bellair M."/>
            <person name="Blankenburg K."/>
            <person name="Chao H."/>
            <person name="Dinh H."/>
            <person name="Doddapaneni H."/>
            <person name="Downs B."/>
            <person name="Dugan-Rocha S."/>
            <person name="Elkadiri S."/>
            <person name="Gnanaolivu R.D."/>
            <person name="Hernandez B."/>
            <person name="Javaid M."/>
            <person name="Jayaseelan J.C."/>
            <person name="Lee S."/>
            <person name="Li M."/>
            <person name="Ming W."/>
            <person name="Munidasa M."/>
            <person name="Muniz J."/>
            <person name="Nguyen L."/>
            <person name="Ongeri F."/>
            <person name="Osuji N."/>
            <person name="Pu L.-L."/>
            <person name="Puazo M."/>
            <person name="Qu C."/>
            <person name="Quiroz J."/>
            <person name="Raj R."/>
            <person name="Weissenberger G."/>
            <person name="Xin Y."/>
            <person name="Zou X."/>
            <person name="Han Y."/>
            <person name="Richards S."/>
            <person name="Worley K."/>
            <person name="Muzny D."/>
            <person name="Gibbs R."/>
        </authorList>
    </citation>
    <scope>NUCLEOTIDE SEQUENCE</scope>
    <source>
        <strain evidence="3">Sampled in the wild</strain>
    </source>
</reference>
<dbReference type="Proteomes" id="UP000792457">
    <property type="component" value="Unassembled WGS sequence"/>
</dbReference>
<reference evidence="3" key="2">
    <citation type="submission" date="2017-10" db="EMBL/GenBank/DDBJ databases">
        <title>Ladona fulva Genome sequencing and assembly.</title>
        <authorList>
            <person name="Murali S."/>
            <person name="Richards S."/>
            <person name="Bandaranaike D."/>
            <person name="Bellair M."/>
            <person name="Blankenburg K."/>
            <person name="Chao H."/>
            <person name="Dinh H."/>
            <person name="Doddapaneni H."/>
            <person name="Dugan-Rocha S."/>
            <person name="Elkadiri S."/>
            <person name="Gnanaolivu R."/>
            <person name="Hernandez B."/>
            <person name="Skinner E."/>
            <person name="Javaid M."/>
            <person name="Lee S."/>
            <person name="Li M."/>
            <person name="Ming W."/>
            <person name="Munidasa M."/>
            <person name="Muniz J."/>
            <person name="Nguyen L."/>
            <person name="Hughes D."/>
            <person name="Osuji N."/>
            <person name="Pu L.-L."/>
            <person name="Puazo M."/>
            <person name="Qu C."/>
            <person name="Quiroz J."/>
            <person name="Raj R."/>
            <person name="Weissenberger G."/>
            <person name="Xin Y."/>
            <person name="Zou X."/>
            <person name="Han Y."/>
            <person name="Worley K."/>
            <person name="Muzny D."/>
            <person name="Gibbs R."/>
        </authorList>
    </citation>
    <scope>NUCLEOTIDE SEQUENCE</scope>
    <source>
        <strain evidence="3">Sampled in the wild</strain>
    </source>
</reference>
<keyword evidence="4" id="KW-1185">Reference proteome</keyword>
<dbReference type="InterPro" id="IPR029526">
    <property type="entry name" value="PGBD"/>
</dbReference>
<evidence type="ECO:0000259" key="2">
    <source>
        <dbReference type="Pfam" id="PF13843"/>
    </source>
</evidence>
<dbReference type="Pfam" id="PF13843">
    <property type="entry name" value="DDE_Tnp_1_7"/>
    <property type="match status" value="1"/>
</dbReference>
<proteinExistence type="predicted"/>
<dbReference type="AlphaFoldDB" id="A0A8K0PEG7"/>
<gene>
    <name evidence="3" type="ORF">J437_LFUL018227</name>
</gene>
<feature type="chain" id="PRO_5035429553" description="PiggyBac transposable element-derived protein domain-containing protein" evidence="1">
    <location>
        <begin position="17"/>
        <end position="121"/>
    </location>
</feature>
<accession>A0A8K0PEG7</accession>
<comment type="caution">
    <text evidence="3">The sequence shown here is derived from an EMBL/GenBank/DDBJ whole genome shotgun (WGS) entry which is preliminary data.</text>
</comment>
<evidence type="ECO:0000313" key="3">
    <source>
        <dbReference type="EMBL" id="KAG8240259.1"/>
    </source>
</evidence>
<dbReference type="OrthoDB" id="75807at2759"/>
<feature type="signal peptide" evidence="1">
    <location>
        <begin position="1"/>
        <end position="16"/>
    </location>
</feature>
<feature type="domain" description="PiggyBac transposable element-derived protein" evidence="2">
    <location>
        <begin position="1"/>
        <end position="60"/>
    </location>
</feature>